<sequence>MPNITRTQTRRVVGDGRGPRLLVAVGVVAAAVTLAGCGGGGDALDDIPRPSVSARPTLPADLSSALPTGIPTSLPSGIPTAVPTSLPGVGRVDTATGADALKGTNIPPGFPVPPGATVKVGATGGSRSTVTMQGVSSDAVRTFYRQALPAAGYEITSDVGVPGVASSLGFRGNGVTGTIGAAGSGSTNGVAVVFEKQ</sequence>
<reference evidence="4" key="1">
    <citation type="submission" date="2016-07" db="EMBL/GenBank/DDBJ databases">
        <title>Sequence Frankia sp. strain CcI1.17.</title>
        <authorList>
            <person name="Ghodhbane-Gtari F."/>
            <person name="Swanson E."/>
            <person name="Gueddou A."/>
            <person name="Morris K."/>
            <person name="Hezbri K."/>
            <person name="Ktari A."/>
            <person name="Nouioui I."/>
            <person name="Abebe-Akele F."/>
            <person name="Simpson S."/>
            <person name="Thomas K."/>
            <person name="Gtari M."/>
            <person name="Tisa L.S."/>
            <person name="Hurst S."/>
        </authorList>
    </citation>
    <scope>NUCLEOTIDE SEQUENCE [LARGE SCALE GENOMIC DNA]</scope>
    <source>
        <strain evidence="4">Cc1.17</strain>
    </source>
</reference>
<dbReference type="Proteomes" id="UP000179627">
    <property type="component" value="Unassembled WGS sequence"/>
</dbReference>
<dbReference type="AlphaFoldDB" id="A0A1S1QAC1"/>
<proteinExistence type="predicted"/>
<feature type="region of interest" description="Disordered" evidence="1">
    <location>
        <begin position="39"/>
        <end position="58"/>
    </location>
</feature>
<evidence type="ECO:0000256" key="2">
    <source>
        <dbReference type="SAM" id="Phobius"/>
    </source>
</evidence>
<evidence type="ECO:0000256" key="1">
    <source>
        <dbReference type="SAM" id="MobiDB-lite"/>
    </source>
</evidence>
<keyword evidence="2" id="KW-0812">Transmembrane</keyword>
<gene>
    <name evidence="3" type="ORF">CC117_06240</name>
</gene>
<keyword evidence="2" id="KW-0472">Membrane</keyword>
<organism evidence="3 4">
    <name type="scientific">Parafrankia colletiae</name>
    <dbReference type="NCBI Taxonomy" id="573497"/>
    <lineage>
        <taxon>Bacteria</taxon>
        <taxon>Bacillati</taxon>
        <taxon>Actinomycetota</taxon>
        <taxon>Actinomycetes</taxon>
        <taxon>Frankiales</taxon>
        <taxon>Frankiaceae</taxon>
        <taxon>Parafrankia</taxon>
    </lineage>
</organism>
<feature type="transmembrane region" description="Helical" evidence="2">
    <location>
        <begin position="21"/>
        <end position="41"/>
    </location>
</feature>
<keyword evidence="4" id="KW-1185">Reference proteome</keyword>
<dbReference type="OrthoDB" id="3216032at2"/>
<keyword evidence="2" id="KW-1133">Transmembrane helix</keyword>
<protein>
    <submittedName>
        <fullName evidence="3">Uncharacterized protein</fullName>
    </submittedName>
</protein>
<dbReference type="RefSeq" id="WP_071089125.1">
    <property type="nucleotide sequence ID" value="NZ_MBLM01000152.1"/>
</dbReference>
<accession>A0A1S1QAC1</accession>
<name>A0A1S1QAC1_9ACTN</name>
<comment type="caution">
    <text evidence="3">The sequence shown here is derived from an EMBL/GenBank/DDBJ whole genome shotgun (WGS) entry which is preliminary data.</text>
</comment>
<dbReference type="EMBL" id="MBLM01000152">
    <property type="protein sequence ID" value="OHV30539.1"/>
    <property type="molecule type" value="Genomic_DNA"/>
</dbReference>
<evidence type="ECO:0000313" key="4">
    <source>
        <dbReference type="Proteomes" id="UP000179627"/>
    </source>
</evidence>
<evidence type="ECO:0000313" key="3">
    <source>
        <dbReference type="EMBL" id="OHV30539.1"/>
    </source>
</evidence>